<feature type="transmembrane region" description="Helical" evidence="7">
    <location>
        <begin position="62"/>
        <end position="80"/>
    </location>
</feature>
<reference evidence="9 10" key="1">
    <citation type="submission" date="2013-03" db="EMBL/GenBank/DDBJ databases">
        <title>Salinisphaera hydrothermalis C41B8 Genome Sequencing.</title>
        <authorList>
            <person name="Li C."/>
            <person name="Lai Q."/>
            <person name="Shao Z."/>
        </authorList>
    </citation>
    <scope>NUCLEOTIDE SEQUENCE [LARGE SCALE GENOMIC DNA]</scope>
    <source>
        <strain evidence="9 10">C41B8</strain>
    </source>
</reference>
<evidence type="ECO:0000256" key="3">
    <source>
        <dbReference type="ARBA" id="ARBA00022475"/>
    </source>
</evidence>
<comment type="caution">
    <text evidence="9">The sequence shown here is derived from an EMBL/GenBank/DDBJ whole genome shotgun (WGS) entry which is preliminary data.</text>
</comment>
<feature type="transmembrane region" description="Helical" evidence="7">
    <location>
        <begin position="500"/>
        <end position="524"/>
    </location>
</feature>
<dbReference type="AlphaFoldDB" id="A0A084IGT7"/>
<feature type="transmembrane region" description="Helical" evidence="7">
    <location>
        <begin position="472"/>
        <end position="493"/>
    </location>
</feature>
<feature type="transmembrane region" description="Helical" evidence="7">
    <location>
        <begin position="392"/>
        <end position="411"/>
    </location>
</feature>
<feature type="transmembrane region" description="Helical" evidence="7">
    <location>
        <begin position="258"/>
        <end position="280"/>
    </location>
</feature>
<name>A0A084IGT7_SALHC</name>
<sequence length="569" mass="60610">MPAFYLIVITLGAFYLGYRFYSKYLAERVYALDPNFKTPSHEFSDGVDFVPTNKHILLGHHFTAVAGAAPIVGPAIAVYWGWLPAIAWVILGTIFGAGVHDFGAIVTSARNRGQNIGTLSGKVISARASTLFLLIIFFLLTLVNAVFGVVMAILFQAHPGSVIPAVIVIPIAMCIGQWVYRMKGAVLIPSIIGLVLLYAAIPVGQAYPIHIDGLANLLGLSVRTTWIILIFAYTWFASRLPVWLLLQPRDYINGQQLLVALVVIFAGVIVGWDQIVAPAVNHVAADTKQWFPYLFITIACGAISGFHSLVASGTTSKQIDKETDARYIGYCGSLGEGSLALAAILACTAGLGSAADWSSAYSSFGAASGGALGHFVDGVGHFLSNLGIDAQLGASFAVVVVVTFAGTTMDTGVRLQRYILEEIAELAGFRSLVGKTTVLTTLAVVIPLALALVPGGDSAGGKGFAFGQLWTLFGTTNQLTAGLALSVISVWVMSRNRNPLAAIVPLTFLLFMTSWALVLNLISFLQEGSWMLLIMDAAIAVLTAWLIVEAVTALNRQRGERRAEVADES</sequence>
<dbReference type="PANTHER" id="PTHR30252">
    <property type="entry name" value="INNER MEMBRANE PEPTIDE TRANSPORTER"/>
    <property type="match status" value="1"/>
</dbReference>
<gene>
    <name evidence="9" type="ORF">C41B8_17596</name>
</gene>
<dbReference type="PANTHER" id="PTHR30252:SF0">
    <property type="entry name" value="PEPTIDE TRANSPORTER CSTA"/>
    <property type="match status" value="1"/>
</dbReference>
<feature type="transmembrane region" description="Helical" evidence="7">
    <location>
        <begin position="292"/>
        <end position="315"/>
    </location>
</feature>
<keyword evidence="3" id="KW-1003">Cell membrane</keyword>
<protein>
    <submittedName>
        <fullName evidence="9">Carbon starvation protein A</fullName>
    </submittedName>
</protein>
<keyword evidence="10" id="KW-1185">Reference proteome</keyword>
<feature type="transmembrane region" description="Helical" evidence="7">
    <location>
        <begin position="327"/>
        <end position="351"/>
    </location>
</feature>
<feature type="domain" description="CstA N-terminal" evidence="8">
    <location>
        <begin position="3"/>
        <end position="348"/>
    </location>
</feature>
<evidence type="ECO:0000256" key="4">
    <source>
        <dbReference type="ARBA" id="ARBA00022692"/>
    </source>
</evidence>
<evidence type="ECO:0000313" key="10">
    <source>
        <dbReference type="Proteomes" id="UP000028302"/>
    </source>
</evidence>
<keyword evidence="5 7" id="KW-1133">Transmembrane helix</keyword>
<feature type="domain" description="CstA N-terminal" evidence="8">
    <location>
        <begin position="367"/>
        <end position="516"/>
    </location>
</feature>
<dbReference type="Proteomes" id="UP000028302">
    <property type="component" value="Unassembled WGS sequence"/>
</dbReference>
<feature type="transmembrane region" description="Helical" evidence="7">
    <location>
        <begin position="6"/>
        <end position="21"/>
    </location>
</feature>
<evidence type="ECO:0000256" key="7">
    <source>
        <dbReference type="SAM" id="Phobius"/>
    </source>
</evidence>
<dbReference type="Pfam" id="PF02554">
    <property type="entry name" value="CstA"/>
    <property type="match status" value="2"/>
</dbReference>
<accession>A0A084IGT7</accession>
<proteinExistence type="inferred from homology"/>
<keyword evidence="6 7" id="KW-0472">Membrane</keyword>
<dbReference type="STRING" id="1304275.C41B8_17596"/>
<keyword evidence="4 7" id="KW-0812">Transmembrane</keyword>
<evidence type="ECO:0000256" key="1">
    <source>
        <dbReference type="ARBA" id="ARBA00004651"/>
    </source>
</evidence>
<evidence type="ECO:0000313" key="9">
    <source>
        <dbReference type="EMBL" id="KEZ75921.1"/>
    </source>
</evidence>
<evidence type="ECO:0000256" key="2">
    <source>
        <dbReference type="ARBA" id="ARBA00007755"/>
    </source>
</evidence>
<feature type="transmembrane region" description="Helical" evidence="7">
    <location>
        <begin position="226"/>
        <end position="246"/>
    </location>
</feature>
<feature type="transmembrane region" description="Helical" evidence="7">
    <location>
        <begin position="161"/>
        <end position="180"/>
    </location>
</feature>
<dbReference type="GO" id="GO:0009267">
    <property type="term" value="P:cellular response to starvation"/>
    <property type="evidence" value="ECO:0007669"/>
    <property type="project" value="InterPro"/>
</dbReference>
<evidence type="ECO:0000256" key="5">
    <source>
        <dbReference type="ARBA" id="ARBA00022989"/>
    </source>
</evidence>
<dbReference type="RefSeq" id="WP_037341270.1">
    <property type="nucleotide sequence ID" value="NZ_APNK01000046.1"/>
</dbReference>
<dbReference type="InterPro" id="IPR003706">
    <property type="entry name" value="CstA_N"/>
</dbReference>
<evidence type="ECO:0000256" key="6">
    <source>
        <dbReference type="ARBA" id="ARBA00023136"/>
    </source>
</evidence>
<dbReference type="GO" id="GO:0005886">
    <property type="term" value="C:plasma membrane"/>
    <property type="evidence" value="ECO:0007669"/>
    <property type="project" value="UniProtKB-SubCell"/>
</dbReference>
<dbReference type="eggNOG" id="COG1966">
    <property type="taxonomic scope" value="Bacteria"/>
</dbReference>
<dbReference type="OrthoDB" id="9761224at2"/>
<comment type="similarity">
    <text evidence="2">Belongs to the peptide transporter carbon starvation (CstA) (TC 2.A.114) family.</text>
</comment>
<feature type="transmembrane region" description="Helical" evidence="7">
    <location>
        <begin position="130"/>
        <end position="155"/>
    </location>
</feature>
<feature type="transmembrane region" description="Helical" evidence="7">
    <location>
        <begin position="432"/>
        <end position="452"/>
    </location>
</feature>
<feature type="transmembrane region" description="Helical" evidence="7">
    <location>
        <begin position="86"/>
        <end position="109"/>
    </location>
</feature>
<dbReference type="InterPro" id="IPR051605">
    <property type="entry name" value="CstA"/>
</dbReference>
<organism evidence="9 10">
    <name type="scientific">Salinisphaera hydrothermalis (strain C41B8)</name>
    <dbReference type="NCBI Taxonomy" id="1304275"/>
    <lineage>
        <taxon>Bacteria</taxon>
        <taxon>Pseudomonadati</taxon>
        <taxon>Pseudomonadota</taxon>
        <taxon>Gammaproteobacteria</taxon>
        <taxon>Salinisphaerales</taxon>
        <taxon>Salinisphaeraceae</taxon>
        <taxon>Salinisphaera</taxon>
    </lineage>
</organism>
<comment type="subcellular location">
    <subcellularLocation>
        <location evidence="1">Cell membrane</location>
        <topology evidence="1">Multi-pass membrane protein</topology>
    </subcellularLocation>
</comment>
<dbReference type="EMBL" id="APNK01000046">
    <property type="protein sequence ID" value="KEZ75921.1"/>
    <property type="molecule type" value="Genomic_DNA"/>
</dbReference>
<dbReference type="PATRIC" id="fig|1304275.5.peg.3601"/>
<evidence type="ECO:0000259" key="8">
    <source>
        <dbReference type="Pfam" id="PF02554"/>
    </source>
</evidence>
<feature type="transmembrane region" description="Helical" evidence="7">
    <location>
        <begin position="530"/>
        <end position="554"/>
    </location>
</feature>
<feature type="transmembrane region" description="Helical" evidence="7">
    <location>
        <begin position="187"/>
        <end position="206"/>
    </location>
</feature>